<accession>A0A926V9P3</accession>
<protein>
    <submittedName>
        <fullName evidence="2">VOC family protein</fullName>
    </submittedName>
</protein>
<evidence type="ECO:0000259" key="1">
    <source>
        <dbReference type="PROSITE" id="PS51819"/>
    </source>
</evidence>
<dbReference type="PROSITE" id="PS51819">
    <property type="entry name" value="VOC"/>
    <property type="match status" value="1"/>
</dbReference>
<dbReference type="Proteomes" id="UP000641646">
    <property type="component" value="Unassembled WGS sequence"/>
</dbReference>
<dbReference type="RefSeq" id="WP_190461307.1">
    <property type="nucleotide sequence ID" value="NZ_JACJPW010000002.1"/>
</dbReference>
<dbReference type="InterPro" id="IPR029068">
    <property type="entry name" value="Glyas_Bleomycin-R_OHBP_Dase"/>
</dbReference>
<dbReference type="Pfam" id="PF00903">
    <property type="entry name" value="Glyoxalase"/>
    <property type="match status" value="1"/>
</dbReference>
<reference evidence="2" key="2">
    <citation type="submission" date="2020-08" db="EMBL/GenBank/DDBJ databases">
        <authorList>
            <person name="Chen M."/>
            <person name="Teng W."/>
            <person name="Zhao L."/>
            <person name="Hu C."/>
            <person name="Zhou Y."/>
            <person name="Han B."/>
            <person name="Song L."/>
            <person name="Shu W."/>
        </authorList>
    </citation>
    <scope>NUCLEOTIDE SEQUENCE</scope>
    <source>
        <strain evidence="2">FACHB-1375</strain>
    </source>
</reference>
<dbReference type="InterPro" id="IPR037523">
    <property type="entry name" value="VOC_core"/>
</dbReference>
<reference evidence="2" key="1">
    <citation type="journal article" date="2015" name="ISME J.">
        <title>Draft Genome Sequence of Streptomyces incarnatus NRRL8089, which Produces the Nucleoside Antibiotic Sinefungin.</title>
        <authorList>
            <person name="Oshima K."/>
            <person name="Hattori M."/>
            <person name="Shimizu H."/>
            <person name="Fukuda K."/>
            <person name="Nemoto M."/>
            <person name="Inagaki K."/>
            <person name="Tamura T."/>
        </authorList>
    </citation>
    <scope>NUCLEOTIDE SEQUENCE</scope>
    <source>
        <strain evidence="2">FACHB-1375</strain>
    </source>
</reference>
<gene>
    <name evidence="2" type="ORF">H6G03_01405</name>
</gene>
<evidence type="ECO:0000313" key="3">
    <source>
        <dbReference type="Proteomes" id="UP000641646"/>
    </source>
</evidence>
<evidence type="ECO:0000313" key="2">
    <source>
        <dbReference type="EMBL" id="MBD2179777.1"/>
    </source>
</evidence>
<dbReference type="InterPro" id="IPR004360">
    <property type="entry name" value="Glyas_Fos-R_dOase_dom"/>
</dbReference>
<dbReference type="Gene3D" id="3.10.180.10">
    <property type="entry name" value="2,3-Dihydroxybiphenyl 1,2-Dioxygenase, domain 1"/>
    <property type="match status" value="1"/>
</dbReference>
<dbReference type="AlphaFoldDB" id="A0A926V9P3"/>
<keyword evidence="3" id="KW-1185">Reference proteome</keyword>
<comment type="caution">
    <text evidence="2">The sequence shown here is derived from an EMBL/GenBank/DDBJ whole genome shotgun (WGS) entry which is preliminary data.</text>
</comment>
<feature type="domain" description="VOC" evidence="1">
    <location>
        <begin position="11"/>
        <end position="126"/>
    </location>
</feature>
<sequence length="131" mass="14598">MSANKPPLLGNITPIIPAGGNMEKAIAFYEKQLGFTKIHQEGNPIRMAIVKRDSAEIILQQNDDRHLAESTTFLIQVDGIAELYEEFLAQDGGIIHPNGKLESKPWGMKEFKIVDPAGVCITFYELERSNN</sequence>
<name>A0A926V9P3_9CYAN</name>
<organism evidence="2 3">
    <name type="scientific">Aerosakkonema funiforme FACHB-1375</name>
    <dbReference type="NCBI Taxonomy" id="2949571"/>
    <lineage>
        <taxon>Bacteria</taxon>
        <taxon>Bacillati</taxon>
        <taxon>Cyanobacteriota</taxon>
        <taxon>Cyanophyceae</taxon>
        <taxon>Oscillatoriophycideae</taxon>
        <taxon>Aerosakkonematales</taxon>
        <taxon>Aerosakkonemataceae</taxon>
        <taxon>Aerosakkonema</taxon>
    </lineage>
</organism>
<dbReference type="EMBL" id="JACJPW010000002">
    <property type="protein sequence ID" value="MBD2179777.1"/>
    <property type="molecule type" value="Genomic_DNA"/>
</dbReference>
<dbReference type="SUPFAM" id="SSF54593">
    <property type="entry name" value="Glyoxalase/Bleomycin resistance protein/Dihydroxybiphenyl dioxygenase"/>
    <property type="match status" value="1"/>
</dbReference>
<proteinExistence type="predicted"/>